<proteinExistence type="predicted"/>
<feature type="compositionally biased region" description="Low complexity" evidence="2">
    <location>
        <begin position="32"/>
        <end position="58"/>
    </location>
</feature>
<dbReference type="RefSeq" id="WP_103241686.1">
    <property type="nucleotide sequence ID" value="NZ_JANJZD010000030.1"/>
</dbReference>
<evidence type="ECO:0000256" key="1">
    <source>
        <dbReference type="ARBA" id="ARBA00022729"/>
    </source>
</evidence>
<keyword evidence="4" id="KW-0449">Lipoprotein</keyword>
<evidence type="ECO:0000313" key="4">
    <source>
        <dbReference type="EMBL" id="SOY31704.1"/>
    </source>
</evidence>
<dbReference type="Proteomes" id="UP000236311">
    <property type="component" value="Unassembled WGS sequence"/>
</dbReference>
<dbReference type="PANTHER" id="PTHR43649">
    <property type="entry name" value="ARABINOSE-BINDING PROTEIN-RELATED"/>
    <property type="match status" value="1"/>
</dbReference>
<keyword evidence="1 3" id="KW-0732">Signal</keyword>
<organism evidence="4 5">
    <name type="scientific">Acetatifactor muris</name>
    <dbReference type="NCBI Taxonomy" id="879566"/>
    <lineage>
        <taxon>Bacteria</taxon>
        <taxon>Bacillati</taxon>
        <taxon>Bacillota</taxon>
        <taxon>Clostridia</taxon>
        <taxon>Lachnospirales</taxon>
        <taxon>Lachnospiraceae</taxon>
        <taxon>Acetatifactor</taxon>
    </lineage>
</organism>
<evidence type="ECO:0000256" key="3">
    <source>
        <dbReference type="SAM" id="SignalP"/>
    </source>
</evidence>
<feature type="chain" id="PRO_5039675604" evidence="3">
    <location>
        <begin position="28"/>
        <end position="571"/>
    </location>
</feature>
<keyword evidence="5" id="KW-1185">Reference proteome</keyword>
<feature type="signal peptide" evidence="3">
    <location>
        <begin position="1"/>
        <end position="27"/>
    </location>
</feature>
<protein>
    <submittedName>
        <fullName evidence="4">Lipoprotein LipO</fullName>
    </submittedName>
</protein>
<dbReference type="OrthoDB" id="2650856at2"/>
<evidence type="ECO:0000313" key="5">
    <source>
        <dbReference type="Proteomes" id="UP000236311"/>
    </source>
</evidence>
<feature type="region of interest" description="Disordered" evidence="2">
    <location>
        <begin position="32"/>
        <end position="65"/>
    </location>
</feature>
<dbReference type="PANTHER" id="PTHR43649:SF33">
    <property type="entry name" value="POLYGALACTURONAN_RHAMNOGALACTURONAN-BINDING PROTEIN YTCQ"/>
    <property type="match status" value="1"/>
</dbReference>
<accession>A0A2K4ZMJ0</accession>
<dbReference type="AlphaFoldDB" id="A0A2K4ZMJ0"/>
<dbReference type="PROSITE" id="PS51257">
    <property type="entry name" value="PROKAR_LIPOPROTEIN"/>
    <property type="match status" value="1"/>
</dbReference>
<sequence length="571" mass="62596">MRKSKFLSVSVSTALVASMLLSGCGNTDNNASTGGNDAGNSGSSAADSSAADSGESSGDNGGSGSGEGYVLTDLKVIVDGTVNSVKQETEPQRTIREAFIPQLEEAIGEKIGHEINIDFEVGNHTNYSEYVGRMFVSEQYPDVMIMSAAMLRQYQDTGLLWDMTEAYENAEFQSRLQLTGIAEGLKDSKGRLYGFAPTYGNGCITYVKQSWLDNVGLKGEDIKTYDDFYNMLLKFKNEDPDGNGVNGDTYGFISAGLIGTEAPWINYTAEFWQDAYPSIIQGEDGVWYDGFQTEATKAALERLKQAYFVDKVIDPDSYTAGTKQAREKWWGAEQVGSAGVFTYWAGNWYNNLITNLEKNDLPKDVYELAPIAEIQNSWGGYLNRESPVWVIIDDGDGDDSREQAIFDAFLDTMLDGDRVQTLWTYGAEGLDWTTEAEEFVTNPDDESKRKEYSYAEGEFHMRQSLADPNVIAVKNHLDPALVVAPLTNGYVSSNDNQDVSNKFFTDNCVDAPSSPASPTYSERSSEILDARDVAISSVVVNGGDVDAAMETYVNTVGPLVDQILEELNSAE</sequence>
<reference evidence="4 5" key="1">
    <citation type="submission" date="2018-01" db="EMBL/GenBank/DDBJ databases">
        <authorList>
            <person name="Gaut B.S."/>
            <person name="Morton B.R."/>
            <person name="Clegg M.T."/>
            <person name="Duvall M.R."/>
        </authorList>
    </citation>
    <scope>NUCLEOTIDE SEQUENCE [LARGE SCALE GENOMIC DNA]</scope>
    <source>
        <strain evidence="4">GP69</strain>
    </source>
</reference>
<name>A0A2K4ZMJ0_9FIRM</name>
<gene>
    <name evidence="4" type="primary">lipO_23</name>
    <name evidence="4" type="ORF">AMURIS_04450</name>
</gene>
<dbReference type="SUPFAM" id="SSF53850">
    <property type="entry name" value="Periplasmic binding protein-like II"/>
    <property type="match status" value="1"/>
</dbReference>
<evidence type="ECO:0000256" key="2">
    <source>
        <dbReference type="SAM" id="MobiDB-lite"/>
    </source>
</evidence>
<dbReference type="EMBL" id="OFSM01000029">
    <property type="protein sequence ID" value="SOY31704.1"/>
    <property type="molecule type" value="Genomic_DNA"/>
</dbReference>
<dbReference type="InterPro" id="IPR050490">
    <property type="entry name" value="Bact_solute-bd_prot1"/>
</dbReference>
<dbReference type="Gene3D" id="3.40.190.10">
    <property type="entry name" value="Periplasmic binding protein-like II"/>
    <property type="match status" value="2"/>
</dbReference>